<dbReference type="EMBL" id="KB095818">
    <property type="protein sequence ID" value="ESO11426.1"/>
    <property type="molecule type" value="Genomic_DNA"/>
</dbReference>
<name>T1FJB5_HELRO</name>
<dbReference type="GeneID" id="20208914"/>
<evidence type="ECO:0000256" key="1">
    <source>
        <dbReference type="SAM" id="MobiDB-lite"/>
    </source>
</evidence>
<dbReference type="KEGG" id="hro:HELRODRAFT_183212"/>
<proteinExistence type="predicted"/>
<protein>
    <submittedName>
        <fullName evidence="3 4">Uncharacterized protein</fullName>
    </submittedName>
</protein>
<keyword evidence="5" id="KW-1185">Reference proteome</keyword>
<dbReference type="Proteomes" id="UP000015101">
    <property type="component" value="Unassembled WGS sequence"/>
</dbReference>
<feature type="chain" id="PRO_5010980689" evidence="2">
    <location>
        <begin position="23"/>
        <end position="115"/>
    </location>
</feature>
<keyword evidence="2" id="KW-0732">Signal</keyword>
<evidence type="ECO:0000313" key="5">
    <source>
        <dbReference type="Proteomes" id="UP000015101"/>
    </source>
</evidence>
<sequence>MITVLVLAFSLLANFIVNSSIAGYRDEDRDDVSIDFSSNYPERKYITQTFKSDTDTVFLPPFPDNHYLKRTNGVSDQTMNKFLSKARVLKGKDDDTGSNNNKNVFIEPPLRFGKK</sequence>
<dbReference type="EMBL" id="AMQM01008639">
    <property type="status" value="NOT_ANNOTATED_CDS"/>
    <property type="molecule type" value="Genomic_DNA"/>
</dbReference>
<dbReference type="HOGENOM" id="CLU_2111457_0_0_1"/>
<evidence type="ECO:0000313" key="4">
    <source>
        <dbReference type="EnsemblMetazoa" id="HelroP183212"/>
    </source>
</evidence>
<dbReference type="EnsemblMetazoa" id="HelroT183212">
    <property type="protein sequence ID" value="HelroP183212"/>
    <property type="gene ID" value="HelroG183212"/>
</dbReference>
<dbReference type="CTD" id="20208914"/>
<dbReference type="RefSeq" id="XP_009010494.1">
    <property type="nucleotide sequence ID" value="XM_009012246.1"/>
</dbReference>
<accession>T1FJB5</accession>
<reference evidence="3 5" key="2">
    <citation type="journal article" date="2013" name="Nature">
        <title>Insights into bilaterian evolution from three spiralian genomes.</title>
        <authorList>
            <person name="Simakov O."/>
            <person name="Marletaz F."/>
            <person name="Cho S.J."/>
            <person name="Edsinger-Gonzales E."/>
            <person name="Havlak P."/>
            <person name="Hellsten U."/>
            <person name="Kuo D.H."/>
            <person name="Larsson T."/>
            <person name="Lv J."/>
            <person name="Arendt D."/>
            <person name="Savage R."/>
            <person name="Osoegawa K."/>
            <person name="de Jong P."/>
            <person name="Grimwood J."/>
            <person name="Chapman J.A."/>
            <person name="Shapiro H."/>
            <person name="Aerts A."/>
            <person name="Otillar R.P."/>
            <person name="Terry A.Y."/>
            <person name="Boore J.L."/>
            <person name="Grigoriev I.V."/>
            <person name="Lindberg D.R."/>
            <person name="Seaver E.C."/>
            <person name="Weisblat D.A."/>
            <person name="Putnam N.H."/>
            <person name="Rokhsar D.S."/>
        </authorList>
    </citation>
    <scope>NUCLEOTIDE SEQUENCE</scope>
</reference>
<organism evidence="4 5">
    <name type="scientific">Helobdella robusta</name>
    <name type="common">Californian leech</name>
    <dbReference type="NCBI Taxonomy" id="6412"/>
    <lineage>
        <taxon>Eukaryota</taxon>
        <taxon>Metazoa</taxon>
        <taxon>Spiralia</taxon>
        <taxon>Lophotrochozoa</taxon>
        <taxon>Annelida</taxon>
        <taxon>Clitellata</taxon>
        <taxon>Hirudinea</taxon>
        <taxon>Rhynchobdellida</taxon>
        <taxon>Glossiphoniidae</taxon>
        <taxon>Helobdella</taxon>
    </lineage>
</organism>
<reference evidence="5" key="1">
    <citation type="submission" date="2012-12" db="EMBL/GenBank/DDBJ databases">
        <authorList>
            <person name="Hellsten U."/>
            <person name="Grimwood J."/>
            <person name="Chapman J.A."/>
            <person name="Shapiro H."/>
            <person name="Aerts A."/>
            <person name="Otillar R.P."/>
            <person name="Terry A.Y."/>
            <person name="Boore J.L."/>
            <person name="Simakov O."/>
            <person name="Marletaz F."/>
            <person name="Cho S.-J."/>
            <person name="Edsinger-Gonzales E."/>
            <person name="Havlak P."/>
            <person name="Kuo D.-H."/>
            <person name="Larsson T."/>
            <person name="Lv J."/>
            <person name="Arendt D."/>
            <person name="Savage R."/>
            <person name="Osoegawa K."/>
            <person name="de Jong P."/>
            <person name="Lindberg D.R."/>
            <person name="Seaver E.C."/>
            <person name="Weisblat D.A."/>
            <person name="Putnam N.H."/>
            <person name="Grigoriev I.V."/>
            <person name="Rokhsar D.S."/>
        </authorList>
    </citation>
    <scope>NUCLEOTIDE SEQUENCE</scope>
</reference>
<gene>
    <name evidence="4" type="primary">20208914</name>
    <name evidence="3" type="ORF">HELRODRAFT_183212</name>
</gene>
<dbReference type="InParanoid" id="T1FJB5"/>
<evidence type="ECO:0000256" key="2">
    <source>
        <dbReference type="SAM" id="SignalP"/>
    </source>
</evidence>
<feature type="region of interest" description="Disordered" evidence="1">
    <location>
        <begin position="92"/>
        <end position="115"/>
    </location>
</feature>
<dbReference type="AlphaFoldDB" id="T1FJB5"/>
<evidence type="ECO:0000313" key="3">
    <source>
        <dbReference type="EMBL" id="ESO11426.1"/>
    </source>
</evidence>
<feature type="signal peptide" evidence="2">
    <location>
        <begin position="1"/>
        <end position="22"/>
    </location>
</feature>
<reference evidence="4" key="3">
    <citation type="submission" date="2015-06" db="UniProtKB">
        <authorList>
            <consortium name="EnsemblMetazoa"/>
        </authorList>
    </citation>
    <scope>IDENTIFICATION</scope>
</reference>